<dbReference type="Proteomes" id="UP001356427">
    <property type="component" value="Unassembled WGS sequence"/>
</dbReference>
<feature type="signal peptide" evidence="3">
    <location>
        <begin position="1"/>
        <end position="17"/>
    </location>
</feature>
<accession>A0AAN8LA02</accession>
<keyword evidence="2" id="KW-0812">Transmembrane</keyword>
<keyword evidence="2" id="KW-0472">Membrane</keyword>
<feature type="region of interest" description="Disordered" evidence="1">
    <location>
        <begin position="201"/>
        <end position="222"/>
    </location>
</feature>
<evidence type="ECO:0000313" key="4">
    <source>
        <dbReference type="EMBL" id="KAK6301825.1"/>
    </source>
</evidence>
<keyword evidence="5" id="KW-1185">Reference proteome</keyword>
<organism evidence="4 5">
    <name type="scientific">Coregonus suidteri</name>
    <dbReference type="NCBI Taxonomy" id="861788"/>
    <lineage>
        <taxon>Eukaryota</taxon>
        <taxon>Metazoa</taxon>
        <taxon>Chordata</taxon>
        <taxon>Craniata</taxon>
        <taxon>Vertebrata</taxon>
        <taxon>Euteleostomi</taxon>
        <taxon>Actinopterygii</taxon>
        <taxon>Neopterygii</taxon>
        <taxon>Teleostei</taxon>
        <taxon>Protacanthopterygii</taxon>
        <taxon>Salmoniformes</taxon>
        <taxon>Salmonidae</taxon>
        <taxon>Coregoninae</taxon>
        <taxon>Coregonus</taxon>
    </lineage>
</organism>
<keyword evidence="3" id="KW-0732">Signal</keyword>
<proteinExistence type="predicted"/>
<evidence type="ECO:0000313" key="5">
    <source>
        <dbReference type="Proteomes" id="UP001356427"/>
    </source>
</evidence>
<gene>
    <name evidence="4" type="ORF">J4Q44_G00278780</name>
</gene>
<keyword evidence="2" id="KW-1133">Transmembrane helix</keyword>
<comment type="caution">
    <text evidence="4">The sequence shown here is derived from an EMBL/GenBank/DDBJ whole genome shotgun (WGS) entry which is preliminary data.</text>
</comment>
<feature type="transmembrane region" description="Helical" evidence="2">
    <location>
        <begin position="161"/>
        <end position="183"/>
    </location>
</feature>
<dbReference type="EMBL" id="JAGTTL010000026">
    <property type="protein sequence ID" value="KAK6301825.1"/>
    <property type="molecule type" value="Genomic_DNA"/>
</dbReference>
<dbReference type="AlphaFoldDB" id="A0AAN8LA02"/>
<reference evidence="4 5" key="1">
    <citation type="submission" date="2021-04" db="EMBL/GenBank/DDBJ databases">
        <authorList>
            <person name="De Guttry C."/>
            <person name="Zahm M."/>
            <person name="Klopp C."/>
            <person name="Cabau C."/>
            <person name="Louis A."/>
            <person name="Berthelot C."/>
            <person name="Parey E."/>
            <person name="Roest Crollius H."/>
            <person name="Montfort J."/>
            <person name="Robinson-Rechavi M."/>
            <person name="Bucao C."/>
            <person name="Bouchez O."/>
            <person name="Gislard M."/>
            <person name="Lluch J."/>
            <person name="Milhes M."/>
            <person name="Lampietro C."/>
            <person name="Lopez Roques C."/>
            <person name="Donnadieu C."/>
            <person name="Braasch I."/>
            <person name="Desvignes T."/>
            <person name="Postlethwait J."/>
            <person name="Bobe J."/>
            <person name="Wedekind C."/>
            <person name="Guiguen Y."/>
        </authorList>
    </citation>
    <scope>NUCLEOTIDE SEQUENCE [LARGE SCALE GENOMIC DNA]</scope>
    <source>
        <strain evidence="4">Cs_M1</strain>
        <tissue evidence="4">Blood</tissue>
    </source>
</reference>
<feature type="chain" id="PRO_5043041418" evidence="3">
    <location>
        <begin position="18"/>
        <end position="222"/>
    </location>
</feature>
<sequence length="222" mass="24422">MLLLFLCLDLGTPSVHSQGQGVKVTCDSPSVSEDQQLVLRCTVDYTAIQTPNQGTEGTANDPTCVTERFTWKNSNIVLRSCEQDNCNKKTCEASPHTREDTDSNTIQHYCYEKKSATKADEGIYTFSIGTNCGDNSGTTSWFSDAVTARKEGNQPTQQAPVWLALVVIISIITVLAVLLFLITSHSGRRLMDRLKSYMTQSNRNNTDESPEGTREALTLVSA</sequence>
<name>A0AAN8LA02_9TELE</name>
<evidence type="ECO:0000256" key="2">
    <source>
        <dbReference type="SAM" id="Phobius"/>
    </source>
</evidence>
<evidence type="ECO:0000256" key="3">
    <source>
        <dbReference type="SAM" id="SignalP"/>
    </source>
</evidence>
<evidence type="ECO:0000256" key="1">
    <source>
        <dbReference type="SAM" id="MobiDB-lite"/>
    </source>
</evidence>
<protein>
    <submittedName>
        <fullName evidence="4">Uncharacterized protein</fullName>
    </submittedName>
</protein>